<dbReference type="InterPro" id="IPR023198">
    <property type="entry name" value="PGP-like_dom2"/>
</dbReference>
<dbReference type="InterPro" id="IPR023214">
    <property type="entry name" value="HAD_sf"/>
</dbReference>
<dbReference type="EMBL" id="JAAKZI010000032">
    <property type="protein sequence ID" value="NGN84893.1"/>
    <property type="molecule type" value="Genomic_DNA"/>
</dbReference>
<dbReference type="RefSeq" id="WP_165183119.1">
    <property type="nucleotide sequence ID" value="NZ_JAAKZI010000032.1"/>
</dbReference>
<dbReference type="InterPro" id="IPR022468">
    <property type="entry name" value="PhnX-like"/>
</dbReference>
<dbReference type="Gene3D" id="3.40.50.1000">
    <property type="entry name" value="HAD superfamily/HAD-like"/>
    <property type="match status" value="1"/>
</dbReference>
<dbReference type="PANTHER" id="PTHR43434">
    <property type="entry name" value="PHOSPHOGLYCOLATE PHOSPHATASE"/>
    <property type="match status" value="1"/>
</dbReference>
<reference evidence="1 2" key="1">
    <citation type="submission" date="2020-02" db="EMBL/GenBank/DDBJ databases">
        <title>Genome sequence of the type strain DSM 27180 of Arthrobacter silviterrae.</title>
        <authorList>
            <person name="Gao J."/>
            <person name="Sun J."/>
        </authorList>
    </citation>
    <scope>NUCLEOTIDE SEQUENCE [LARGE SCALE GENOMIC DNA]</scope>
    <source>
        <strain evidence="1 2">DSM 27180</strain>
    </source>
</reference>
<dbReference type="NCBIfam" id="TIGR03351">
    <property type="entry name" value="PhnX-like"/>
    <property type="match status" value="1"/>
</dbReference>
<dbReference type="SUPFAM" id="SSF56784">
    <property type="entry name" value="HAD-like"/>
    <property type="match status" value="1"/>
</dbReference>
<name>A0ABX0DE35_9MICC</name>
<dbReference type="Gene3D" id="1.10.150.240">
    <property type="entry name" value="Putative phosphatase, domain 2"/>
    <property type="match status" value="1"/>
</dbReference>
<dbReference type="InterPro" id="IPR050155">
    <property type="entry name" value="HAD-like_hydrolase_sf"/>
</dbReference>
<organism evidence="1 2">
    <name type="scientific">Arthrobacter silviterrae</name>
    <dbReference type="NCBI Taxonomy" id="2026658"/>
    <lineage>
        <taxon>Bacteria</taxon>
        <taxon>Bacillati</taxon>
        <taxon>Actinomycetota</taxon>
        <taxon>Actinomycetes</taxon>
        <taxon>Micrococcales</taxon>
        <taxon>Micrococcaceae</taxon>
        <taxon>Arthrobacter</taxon>
    </lineage>
</organism>
<proteinExistence type="predicted"/>
<gene>
    <name evidence="1" type="ORF">G6N77_15740</name>
</gene>
<dbReference type="SFLD" id="SFLDS00003">
    <property type="entry name" value="Haloacid_Dehalogenase"/>
    <property type="match status" value="1"/>
</dbReference>
<accession>A0ABX0DE35</accession>
<evidence type="ECO:0000313" key="2">
    <source>
        <dbReference type="Proteomes" id="UP000479226"/>
    </source>
</evidence>
<dbReference type="PANTHER" id="PTHR43434:SF19">
    <property type="entry name" value="PHOSPHONOACETALDEHYDE HYDROLASE"/>
    <property type="match status" value="1"/>
</dbReference>
<sequence>MIELAALDMAGTTIDDYGMVYTALQQAVEETGAPVASASLQLWMGADKVSAITALMELGGQEPAPDRVAAAFGRFRTILDDGYRAKPPVALPGVPEAIATLRERGIKVALTTGFDDGVARPLLDMLGWSVGPGAECTVDALVTTSDVAAGRPAPYMIHRAMERTGVVSVAAVLAAGDTAVDVQAGRNAGAVSVGVLTGKLTRELLAGLPCDHVLDSVADIPGLAETQR</sequence>
<keyword evidence="2" id="KW-1185">Reference proteome</keyword>
<protein>
    <submittedName>
        <fullName evidence="1">Phosphonatase-like hydrolase</fullName>
    </submittedName>
</protein>
<dbReference type="InterPro" id="IPR036412">
    <property type="entry name" value="HAD-like_sf"/>
</dbReference>
<evidence type="ECO:0000313" key="1">
    <source>
        <dbReference type="EMBL" id="NGN84893.1"/>
    </source>
</evidence>
<dbReference type="Pfam" id="PF00702">
    <property type="entry name" value="Hydrolase"/>
    <property type="match status" value="1"/>
</dbReference>
<comment type="caution">
    <text evidence="1">The sequence shown here is derived from an EMBL/GenBank/DDBJ whole genome shotgun (WGS) entry which is preliminary data.</text>
</comment>
<dbReference type="Proteomes" id="UP000479226">
    <property type="component" value="Unassembled WGS sequence"/>
</dbReference>
<dbReference type="SFLD" id="SFLDG01129">
    <property type="entry name" value="C1.5:_HAD__Beta-PGM__Phosphata"/>
    <property type="match status" value="1"/>
</dbReference>